<feature type="compositionally biased region" description="Basic and acidic residues" evidence="2">
    <location>
        <begin position="483"/>
        <end position="492"/>
    </location>
</feature>
<proteinExistence type="predicted"/>
<organism evidence="3 4">
    <name type="scientific">Endozoicomonas lisbonensis</name>
    <dbReference type="NCBI Taxonomy" id="3120522"/>
    <lineage>
        <taxon>Bacteria</taxon>
        <taxon>Pseudomonadati</taxon>
        <taxon>Pseudomonadota</taxon>
        <taxon>Gammaproteobacteria</taxon>
        <taxon>Oceanospirillales</taxon>
        <taxon>Endozoicomonadaceae</taxon>
        <taxon>Endozoicomonas</taxon>
    </lineage>
</organism>
<evidence type="ECO:0000313" key="4">
    <source>
        <dbReference type="Proteomes" id="UP001549366"/>
    </source>
</evidence>
<comment type="caution">
    <text evidence="3">The sequence shown here is derived from an EMBL/GenBank/DDBJ whole genome shotgun (WGS) entry which is preliminary data.</text>
</comment>
<evidence type="ECO:0000256" key="1">
    <source>
        <dbReference type="SAM" id="Coils"/>
    </source>
</evidence>
<dbReference type="Proteomes" id="UP001549366">
    <property type="component" value="Unassembled WGS sequence"/>
</dbReference>
<feature type="compositionally biased region" description="Polar residues" evidence="2">
    <location>
        <begin position="1"/>
        <end position="11"/>
    </location>
</feature>
<evidence type="ECO:0000256" key="2">
    <source>
        <dbReference type="SAM" id="MobiDB-lite"/>
    </source>
</evidence>
<feature type="compositionally biased region" description="Polar residues" evidence="2">
    <location>
        <begin position="36"/>
        <end position="52"/>
    </location>
</feature>
<protein>
    <submittedName>
        <fullName evidence="3">RNAse (Barnase) inhibitor barstar/mevalonate kinase</fullName>
    </submittedName>
</protein>
<gene>
    <name evidence="3" type="ORF">V5J35_004026</name>
</gene>
<sequence>MDASAAMSSSPLPEVNPTTEEKKKKKKKKKPKTTESLNGRSVETNEPTQPSMPKSAETAEYQAYCKKQNEVLLQHRNICKRYKNRNEQLLTESERHIQQFITDNQLKTFNFNYDPQTGYSPESRIKLVAMTNLKTMLDAHLELFANLRSCFLPHKNPRSGSGRMTPDRHNQLSIVQNKLRHSHWVQNHNLMEIYYTLCEKRMTACKDSIENIPTSQFKVETYSHYETFISQTLELINVQHKLLEEKKELYKKYLESKKDTKKNSAEMTNLEEKLEQTDKKIKELTEAHNTKNQIMTRLLNQAVAFYCDTANQQDLIQLINNNREGFSIWLQQVNPEELSNFNLKQIINICIACDELEKVQRLLDYLLLMSREHRFDTKDALSLMNYCRRAFQELCKNKEFKENPAKVAQIKNILFTFDKIIKSVIECNDVSGQDQKSLNDILEMEYSLPLQIMLLEFESIMLTLNSTRLRLVLDEQKEAHEARQKAEKLAADRKKRVKGAQREGRLSHQEQAQPQAATMQVPAPSTEQSFPPAIKEALEAFTNKKSLDEISEILSPLINNPETSKIHKAQACFCYADLVRVVLTRQVHKNCENVCTVYNYGTSIRQARSDSSANQLPAREMLDKFAKAIEELSASQASFPLIESMTESFTRAVEAITTENDLEPEFLQALDQLHTGIQVLTSNMNKVAACCTNAQIIYDERGRLLKKQK</sequence>
<keyword evidence="1" id="KW-0175">Coiled coil</keyword>
<accession>A0ABV2SNZ8</accession>
<keyword evidence="4" id="KW-1185">Reference proteome</keyword>
<feature type="compositionally biased region" description="Polar residues" evidence="2">
    <location>
        <begin position="509"/>
        <end position="529"/>
    </location>
</feature>
<feature type="region of interest" description="Disordered" evidence="2">
    <location>
        <begin position="1"/>
        <end position="59"/>
    </location>
</feature>
<dbReference type="EMBL" id="JBEWTB010000002">
    <property type="protein sequence ID" value="MET4758834.1"/>
    <property type="molecule type" value="Genomic_DNA"/>
</dbReference>
<evidence type="ECO:0000313" key="3">
    <source>
        <dbReference type="EMBL" id="MET4758834.1"/>
    </source>
</evidence>
<reference evidence="3 4" key="1">
    <citation type="submission" date="2024-06" db="EMBL/GenBank/DDBJ databases">
        <title>Genomic Encyclopedia of Type Strains, Phase V (KMG-V): Genome sequencing to study the core and pangenomes of soil and plant-associated prokaryotes.</title>
        <authorList>
            <person name="Whitman W."/>
        </authorList>
    </citation>
    <scope>NUCLEOTIDE SEQUENCE [LARGE SCALE GENOMIC DNA]</scope>
    <source>
        <strain evidence="3 4">NE40</strain>
    </source>
</reference>
<feature type="region of interest" description="Disordered" evidence="2">
    <location>
        <begin position="483"/>
        <end position="529"/>
    </location>
</feature>
<feature type="coiled-coil region" evidence="1">
    <location>
        <begin position="72"/>
        <end position="99"/>
    </location>
</feature>
<dbReference type="RefSeq" id="WP_354016484.1">
    <property type="nucleotide sequence ID" value="NZ_JBEWTB010000002.1"/>
</dbReference>
<name>A0ABV2SNZ8_9GAMM</name>
<feature type="coiled-coil region" evidence="1">
    <location>
        <begin position="243"/>
        <end position="287"/>
    </location>
</feature>